<dbReference type="Proteomes" id="UP000053558">
    <property type="component" value="Unassembled WGS sequence"/>
</dbReference>
<protein>
    <submittedName>
        <fullName evidence="10">Ras GEF</fullName>
    </submittedName>
</protein>
<dbReference type="PROSITE" id="PS50002">
    <property type="entry name" value="SH3"/>
    <property type="match status" value="1"/>
</dbReference>
<dbReference type="InterPro" id="IPR001202">
    <property type="entry name" value="WW_dom"/>
</dbReference>
<accession>A0A5M3MQ37</accession>
<feature type="compositionally biased region" description="Polar residues" evidence="5">
    <location>
        <begin position="868"/>
        <end position="881"/>
    </location>
</feature>
<evidence type="ECO:0000259" key="7">
    <source>
        <dbReference type="PROSITE" id="PS50009"/>
    </source>
</evidence>
<dbReference type="SMART" id="SM00229">
    <property type="entry name" value="RasGEFN"/>
    <property type="match status" value="1"/>
</dbReference>
<dbReference type="InterPro" id="IPR023578">
    <property type="entry name" value="Ras_GEF_dom_sf"/>
</dbReference>
<dbReference type="PANTHER" id="PTHR23113:SF368">
    <property type="entry name" value="CELL DIVISION CONTROL PROTEIN 25"/>
    <property type="match status" value="1"/>
</dbReference>
<dbReference type="SUPFAM" id="SSF48366">
    <property type="entry name" value="Ras GEF"/>
    <property type="match status" value="1"/>
</dbReference>
<feature type="domain" description="SH3" evidence="6">
    <location>
        <begin position="34"/>
        <end position="93"/>
    </location>
</feature>
<dbReference type="InterPro" id="IPR000651">
    <property type="entry name" value="Ras-like_Gua-exchang_fac_N"/>
</dbReference>
<dbReference type="Pfam" id="PF23518">
    <property type="entry name" value="WW_2"/>
    <property type="match status" value="1"/>
</dbReference>
<feature type="region of interest" description="Disordered" evidence="5">
    <location>
        <begin position="856"/>
        <end position="942"/>
    </location>
</feature>
<dbReference type="InterPro" id="IPR001452">
    <property type="entry name" value="SH3_domain"/>
</dbReference>
<dbReference type="GO" id="GO:0005886">
    <property type="term" value="C:plasma membrane"/>
    <property type="evidence" value="ECO:0007669"/>
    <property type="project" value="TreeGrafter"/>
</dbReference>
<evidence type="ECO:0000259" key="6">
    <source>
        <dbReference type="PROSITE" id="PS50002"/>
    </source>
</evidence>
<dbReference type="Pfam" id="PF00018">
    <property type="entry name" value="SH3_1"/>
    <property type="match status" value="1"/>
</dbReference>
<dbReference type="SMART" id="SM00147">
    <property type="entry name" value="RasGEF"/>
    <property type="match status" value="1"/>
</dbReference>
<dbReference type="Gene3D" id="1.10.840.10">
    <property type="entry name" value="Ras guanine-nucleotide exchange factors catalytic domain"/>
    <property type="match status" value="1"/>
</dbReference>
<evidence type="ECO:0000256" key="1">
    <source>
        <dbReference type="ARBA" id="ARBA00022443"/>
    </source>
</evidence>
<dbReference type="CDD" id="cd06224">
    <property type="entry name" value="REM"/>
    <property type="match status" value="1"/>
</dbReference>
<evidence type="ECO:0000256" key="2">
    <source>
        <dbReference type="ARBA" id="ARBA00022658"/>
    </source>
</evidence>
<keyword evidence="1 4" id="KW-0728">SH3 domain</keyword>
<dbReference type="Gene3D" id="1.20.870.10">
    <property type="entry name" value="Son of sevenless (SoS) protein Chain: S domain 1"/>
    <property type="match status" value="1"/>
</dbReference>
<dbReference type="EMBL" id="JH711578">
    <property type="protein sequence ID" value="EIW81292.1"/>
    <property type="molecule type" value="Genomic_DNA"/>
</dbReference>
<feature type="region of interest" description="Disordered" evidence="5">
    <location>
        <begin position="355"/>
        <end position="406"/>
    </location>
</feature>
<dbReference type="PANTHER" id="PTHR23113">
    <property type="entry name" value="GUANINE NUCLEOTIDE EXCHANGE FACTOR"/>
    <property type="match status" value="1"/>
</dbReference>
<dbReference type="GO" id="GO:0007265">
    <property type="term" value="P:Ras protein signal transduction"/>
    <property type="evidence" value="ECO:0007669"/>
    <property type="project" value="TreeGrafter"/>
</dbReference>
<dbReference type="PROSITE" id="PS50020">
    <property type="entry name" value="WW_DOMAIN_2"/>
    <property type="match status" value="1"/>
</dbReference>
<dbReference type="SUPFAM" id="SSF50044">
    <property type="entry name" value="SH3-domain"/>
    <property type="match status" value="1"/>
</dbReference>
<dbReference type="CDD" id="cd11883">
    <property type="entry name" value="SH3_Sdc25"/>
    <property type="match status" value="1"/>
</dbReference>
<feature type="compositionally biased region" description="Polar residues" evidence="5">
    <location>
        <begin position="928"/>
        <end position="937"/>
    </location>
</feature>
<dbReference type="RefSeq" id="XP_007768666.1">
    <property type="nucleotide sequence ID" value="XM_007770476.1"/>
</dbReference>
<keyword evidence="11" id="KW-1185">Reference proteome</keyword>
<feature type="domain" description="Ras-GEF" evidence="7">
    <location>
        <begin position="1136"/>
        <end position="1371"/>
    </location>
</feature>
<dbReference type="InterPro" id="IPR001895">
    <property type="entry name" value="RASGEF_cat_dom"/>
</dbReference>
<evidence type="ECO:0000256" key="3">
    <source>
        <dbReference type="PROSITE-ProRule" id="PRU00168"/>
    </source>
</evidence>
<dbReference type="InterPro" id="IPR036964">
    <property type="entry name" value="RASGEF_cat_dom_sf"/>
</dbReference>
<dbReference type="Gene3D" id="2.30.30.40">
    <property type="entry name" value="SH3 Domains"/>
    <property type="match status" value="1"/>
</dbReference>
<feature type="compositionally biased region" description="Basic and acidic residues" evidence="5">
    <location>
        <begin position="374"/>
        <end position="387"/>
    </location>
</feature>
<dbReference type="InterPro" id="IPR057827">
    <property type="entry name" value="WW_fungi"/>
</dbReference>
<gene>
    <name evidence="10" type="ORF">CONPUDRAFT_165479</name>
</gene>
<dbReference type="Pfam" id="PF00618">
    <property type="entry name" value="RasGEF_N"/>
    <property type="match status" value="1"/>
</dbReference>
<evidence type="ECO:0000256" key="4">
    <source>
        <dbReference type="PROSITE-ProRule" id="PRU00192"/>
    </source>
</evidence>
<organism evidence="10 11">
    <name type="scientific">Coniophora puteana (strain RWD-64-598)</name>
    <name type="common">Brown rot fungus</name>
    <dbReference type="NCBI Taxonomy" id="741705"/>
    <lineage>
        <taxon>Eukaryota</taxon>
        <taxon>Fungi</taxon>
        <taxon>Dikarya</taxon>
        <taxon>Basidiomycota</taxon>
        <taxon>Agaricomycotina</taxon>
        <taxon>Agaricomycetes</taxon>
        <taxon>Agaricomycetidae</taxon>
        <taxon>Boletales</taxon>
        <taxon>Coniophorineae</taxon>
        <taxon>Coniophoraceae</taxon>
        <taxon>Coniophora</taxon>
    </lineage>
</organism>
<feature type="domain" description="WW" evidence="8">
    <location>
        <begin position="282"/>
        <end position="316"/>
    </location>
</feature>
<dbReference type="InterPro" id="IPR008937">
    <property type="entry name" value="Ras-like_GEF"/>
</dbReference>
<dbReference type="InterPro" id="IPR036028">
    <property type="entry name" value="SH3-like_dom_sf"/>
</dbReference>
<dbReference type="Pfam" id="PF00617">
    <property type="entry name" value="RasGEF"/>
    <property type="match status" value="1"/>
</dbReference>
<dbReference type="PRINTS" id="PR00452">
    <property type="entry name" value="SH3DOMAIN"/>
</dbReference>
<evidence type="ECO:0000259" key="9">
    <source>
        <dbReference type="PROSITE" id="PS50212"/>
    </source>
</evidence>
<dbReference type="Gene3D" id="2.20.70.10">
    <property type="match status" value="1"/>
</dbReference>
<dbReference type="GO" id="GO:0005085">
    <property type="term" value="F:guanyl-nucleotide exchange factor activity"/>
    <property type="evidence" value="ECO:0007669"/>
    <property type="project" value="UniProtKB-KW"/>
</dbReference>
<keyword evidence="2 3" id="KW-0344">Guanine-nucleotide releasing factor</keyword>
<feature type="region of interest" description="Disordered" evidence="5">
    <location>
        <begin position="126"/>
        <end position="149"/>
    </location>
</feature>
<reference evidence="11" key="1">
    <citation type="journal article" date="2012" name="Science">
        <title>The Paleozoic origin of enzymatic lignin decomposition reconstructed from 31 fungal genomes.</title>
        <authorList>
            <person name="Floudas D."/>
            <person name="Binder M."/>
            <person name="Riley R."/>
            <person name="Barry K."/>
            <person name="Blanchette R.A."/>
            <person name="Henrissat B."/>
            <person name="Martinez A.T."/>
            <person name="Otillar R."/>
            <person name="Spatafora J.W."/>
            <person name="Yadav J.S."/>
            <person name="Aerts A."/>
            <person name="Benoit I."/>
            <person name="Boyd A."/>
            <person name="Carlson A."/>
            <person name="Copeland A."/>
            <person name="Coutinho P.M."/>
            <person name="de Vries R.P."/>
            <person name="Ferreira P."/>
            <person name="Findley K."/>
            <person name="Foster B."/>
            <person name="Gaskell J."/>
            <person name="Glotzer D."/>
            <person name="Gorecki P."/>
            <person name="Heitman J."/>
            <person name="Hesse C."/>
            <person name="Hori C."/>
            <person name="Igarashi K."/>
            <person name="Jurgens J.A."/>
            <person name="Kallen N."/>
            <person name="Kersten P."/>
            <person name="Kohler A."/>
            <person name="Kuees U."/>
            <person name="Kumar T.K.A."/>
            <person name="Kuo A."/>
            <person name="LaButti K."/>
            <person name="Larrondo L.F."/>
            <person name="Lindquist E."/>
            <person name="Ling A."/>
            <person name="Lombard V."/>
            <person name="Lucas S."/>
            <person name="Lundell T."/>
            <person name="Martin R."/>
            <person name="McLaughlin D.J."/>
            <person name="Morgenstern I."/>
            <person name="Morin E."/>
            <person name="Murat C."/>
            <person name="Nagy L.G."/>
            <person name="Nolan M."/>
            <person name="Ohm R.A."/>
            <person name="Patyshakuliyeva A."/>
            <person name="Rokas A."/>
            <person name="Ruiz-Duenas F.J."/>
            <person name="Sabat G."/>
            <person name="Salamov A."/>
            <person name="Samejima M."/>
            <person name="Schmutz J."/>
            <person name="Slot J.C."/>
            <person name="St John F."/>
            <person name="Stenlid J."/>
            <person name="Sun H."/>
            <person name="Sun S."/>
            <person name="Syed K."/>
            <person name="Tsang A."/>
            <person name="Wiebenga A."/>
            <person name="Young D."/>
            <person name="Pisabarro A."/>
            <person name="Eastwood D.C."/>
            <person name="Martin F."/>
            <person name="Cullen D."/>
            <person name="Grigoriev I.V."/>
            <person name="Hibbett D.S."/>
        </authorList>
    </citation>
    <scope>NUCLEOTIDE SEQUENCE [LARGE SCALE GENOMIC DNA]</scope>
    <source>
        <strain evidence="11">RWD-64-598 SS2</strain>
    </source>
</reference>
<sequence length="1388" mass="154179">MAAVGLVSYGGAHQTYTMTEDSQFTTQDDQEQYINTFFCRAVYDYQTNDSSSLSFHRDDIIEVLTKLDSGWWDGLLGEERGWFPSNYVDVLSDEEAEIALAQIEELHQQNHQQQQVQMQPQQQAQQQALQQQQQHAQQLHPQQQQAHQAVADAALGGVNGAEYIPSGQHWMVDDPSLNNVSLNDVITNVPTSAATGQTQSSDFWLPEVTPDGQIFYVNTITGERSRDLPMEADDSPNGDLAGLTASQPGSSRAGSGANLGFGAGSAPATESAHAGFGVPRRSGTPEPWIRRLADDGMSYYYQNQLTGEQAWVLPESATPTRAGQEVHGRARAMTNTSVASSAVYASTSASASQSRLRADSLASQSQSQGSSAGMRDRSRSVSERVSDSEDSNMYSPAQGHSPQPLSAVTADARVQAEDLGVELTVAEKIAQSLQQSLQPPPPELISELSHRAQNSINEVISTNQQLSTLPRRSEARHILDALVEAVVVAVMNLLYISAPPSGHIPSNVLPREARHRRDTTAQQTLLKPAQRKVTATLSKLVLSARAMEYDSGPASHETPSRIESDAEELHRSIIAFVVEVQRQNQQPTGVSVKRIQGNFLPVHMGLGLYGGGAAGSWKGFGWVPLDEADDLPERVLDKEALIDLRTKTVMFDRKSEVLRNRLRGNPAEVLLHAASQEVLAVLSDVLHLVADLHIARHVDIDGIYAQSTQEATARYTQSVDSARVLVRTLESIAQNLYDDCSALFSATQHIRRPVPGDFREIEERREYFGAVLTSLRGNLGSLYDTLDALWGVGNEQADMSDVNHTGAIEWRMSRLSIFDSNFDVRRMSTTVPHDPETEDLVDMELAFGRSNRRPLNAITNATADRMSTYRSPSQLSDNTITFPHEKTGSMSKAPGWADESTSHTLVHGEDQATLNGGGGDADSVFSDEGTSSRPQRTGKSDKLAKIFGDAPPEHIVPTKPWYLRPDYGKDQIVIDPDGSVKAGTVSALVERLTTHETRDTTFMKTFLMTFRSFTTLDEVFDFLVQRFYIKPPSNLKQEELEEWQKQKQQIIQMRVLNTIKSMVQDDVLEKDEMYILDRIREFLSDEEAQKITASKTLLLAIDRAVGGEKKMTINTALSPPAPIVPKSKKLKLLDIDALELARQLTVLESHLYLKIKPMECLVRSREQKTDHNDNIAKVIQTSNRIANWVADAVLYHEDSRKRAAVLKHFISVADRCRTMHNYSSMVAIISGLNSPPIRRLKRSWEQVNARHMSQLSTCESTIDSGKNFNNYRMTLAKVAPPCVPFIGVFLTTLTFIQDGSKDILPGDLVNFRKRQKASEVIQDIQRWQSIAHNFQALSVVQNYVEEALFKFPDGSDLGDHFWNLSLEREPREREDEKMARLLQESGFL</sequence>
<dbReference type="GeneID" id="19205324"/>
<name>A0A5M3MQ37_CONPW</name>
<dbReference type="FunFam" id="2.30.30.40:FF:000072">
    <property type="entry name" value="Unconventional Myosin IB"/>
    <property type="match status" value="1"/>
</dbReference>
<dbReference type="PROSITE" id="PS50009">
    <property type="entry name" value="RASGEF_CAT"/>
    <property type="match status" value="1"/>
</dbReference>
<evidence type="ECO:0000313" key="11">
    <source>
        <dbReference type="Proteomes" id="UP000053558"/>
    </source>
</evidence>
<dbReference type="KEGG" id="cput:CONPUDRAFT_165479"/>
<feature type="domain" description="N-terminal Ras-GEF" evidence="9">
    <location>
        <begin position="976"/>
        <end position="1106"/>
    </location>
</feature>
<dbReference type="PROSITE" id="PS50212">
    <property type="entry name" value="RASGEF_NTER"/>
    <property type="match status" value="1"/>
</dbReference>
<feature type="compositionally biased region" description="Polar residues" evidence="5">
    <location>
        <begin position="392"/>
        <end position="406"/>
    </location>
</feature>
<comment type="caution">
    <text evidence="10">The sequence shown here is derived from an EMBL/GenBank/DDBJ whole genome shotgun (WGS) entry which is preliminary data.</text>
</comment>
<proteinExistence type="predicted"/>
<evidence type="ECO:0000259" key="8">
    <source>
        <dbReference type="PROSITE" id="PS50020"/>
    </source>
</evidence>
<feature type="compositionally biased region" description="Low complexity" evidence="5">
    <location>
        <begin position="355"/>
        <end position="373"/>
    </location>
</feature>
<dbReference type="CDD" id="cd00155">
    <property type="entry name" value="RasGEF"/>
    <property type="match status" value="1"/>
</dbReference>
<dbReference type="SMART" id="SM00326">
    <property type="entry name" value="SH3"/>
    <property type="match status" value="1"/>
</dbReference>
<feature type="region of interest" description="Disordered" evidence="5">
    <location>
        <begin position="225"/>
        <end position="287"/>
    </location>
</feature>
<feature type="compositionally biased region" description="Polar residues" evidence="5">
    <location>
        <begin position="244"/>
        <end position="253"/>
    </location>
</feature>
<evidence type="ECO:0000313" key="10">
    <source>
        <dbReference type="EMBL" id="EIW81292.1"/>
    </source>
</evidence>
<evidence type="ECO:0000256" key="5">
    <source>
        <dbReference type="SAM" id="MobiDB-lite"/>
    </source>
</evidence>
<dbReference type="OrthoDB" id="546434at2759"/>
<dbReference type="OMA" id="MWAIVSA"/>